<evidence type="ECO:0000256" key="4">
    <source>
        <dbReference type="ARBA" id="ARBA00022694"/>
    </source>
</evidence>
<evidence type="ECO:0000313" key="8">
    <source>
        <dbReference type="EMBL" id="PWN33042.1"/>
    </source>
</evidence>
<dbReference type="OrthoDB" id="10254665at2759"/>
<dbReference type="Pfam" id="PF04189">
    <property type="entry name" value="Gcd10p"/>
    <property type="match status" value="1"/>
</dbReference>
<evidence type="ECO:0000256" key="6">
    <source>
        <dbReference type="ARBA" id="ARBA00032319"/>
    </source>
</evidence>
<evidence type="ECO:0000256" key="7">
    <source>
        <dbReference type="SAM" id="MobiDB-lite"/>
    </source>
</evidence>
<evidence type="ECO:0000313" key="9">
    <source>
        <dbReference type="Proteomes" id="UP000245771"/>
    </source>
</evidence>
<keyword evidence="4" id="KW-0819">tRNA processing</keyword>
<evidence type="ECO:0000256" key="3">
    <source>
        <dbReference type="ARBA" id="ARBA00021704"/>
    </source>
</evidence>
<keyword evidence="9" id="KW-1185">Reference proteome</keyword>
<evidence type="ECO:0000256" key="5">
    <source>
        <dbReference type="ARBA" id="ARBA00023242"/>
    </source>
</evidence>
<dbReference type="GeneID" id="37017763"/>
<dbReference type="STRING" id="1280837.A0A316V6J2"/>
<dbReference type="PANTHER" id="PTHR12945">
    <property type="entry name" value="TRANSLATION INITIATION FACTOR EIF3-RELATED"/>
    <property type="match status" value="1"/>
</dbReference>
<dbReference type="EMBL" id="KZ819605">
    <property type="protein sequence ID" value="PWN33042.1"/>
    <property type="molecule type" value="Genomic_DNA"/>
</dbReference>
<dbReference type="GO" id="GO:0031515">
    <property type="term" value="C:tRNA (m1A) methyltransferase complex"/>
    <property type="evidence" value="ECO:0007669"/>
    <property type="project" value="InterPro"/>
</dbReference>
<sequence>IAGSVANAELAGAVAGPSSLAAGANQQTDSQQQQQQSKSLRGNAGGATSSMMIRRRMTHIPARKPVLLRLANGKLKSVELNPGKNVSLGKFGTFKADDIIGLPFGLTFEITMPNKGEIGELKMVISSNAEELEDNQATNEKIQDGQKNNPQTMTYLDIRALKEGGAEGRDIVEQQVLNNSTFAQRTSWSQQKYIFRKEAKHMRLFTPVPPSLTNVVKYHFDKFDRDASDKLRGLRADSLANILSLAGVAPGRRYLVVDGIGGLLVGAMLERMAGEGRLLLINDSDSPPPLDLMAQFDLPVQFVDPVLRTINWANTESDWQSFLSHNEQDHSASAEVSESNTEAVEVTAIGRPMTDRDRQRMKKKQAIASNLERLRSEYFDGEFDGLVVISKYEPVSIIERVLPRLAGSANIVVHSPFIQTLIEAHAVLRSHHSIINLNVSEPFQRRYQVLPGRMHPEMMTSATGGYILHGIRVLSEEE</sequence>
<accession>A0A316V6J2</accession>
<dbReference type="GO" id="GO:0005634">
    <property type="term" value="C:nucleus"/>
    <property type="evidence" value="ECO:0007669"/>
    <property type="project" value="UniProtKB-SubCell"/>
</dbReference>
<feature type="compositionally biased region" description="Low complexity" evidence="7">
    <location>
        <begin position="26"/>
        <end position="39"/>
    </location>
</feature>
<dbReference type="AlphaFoldDB" id="A0A316V6J2"/>
<evidence type="ECO:0000256" key="2">
    <source>
        <dbReference type="ARBA" id="ARBA00008320"/>
    </source>
</evidence>
<dbReference type="RefSeq" id="XP_025353344.1">
    <property type="nucleotide sequence ID" value="XM_025495982.1"/>
</dbReference>
<dbReference type="PANTHER" id="PTHR12945:SF0">
    <property type="entry name" value="TRNA (ADENINE(58)-N(1))-METHYLTRANSFERASE NON-CATALYTIC SUBUNIT TRM6"/>
    <property type="match status" value="1"/>
</dbReference>
<dbReference type="InterPro" id="IPR017423">
    <property type="entry name" value="TRM6"/>
</dbReference>
<feature type="non-terminal residue" evidence="8">
    <location>
        <position position="1"/>
    </location>
</feature>
<reference evidence="8 9" key="1">
    <citation type="journal article" date="2018" name="Mol. Biol. Evol.">
        <title>Broad Genomic Sampling Reveals a Smut Pathogenic Ancestry of the Fungal Clade Ustilaginomycotina.</title>
        <authorList>
            <person name="Kijpornyongpan T."/>
            <person name="Mondo S.J."/>
            <person name="Barry K."/>
            <person name="Sandor L."/>
            <person name="Lee J."/>
            <person name="Lipzen A."/>
            <person name="Pangilinan J."/>
            <person name="LaButti K."/>
            <person name="Hainaut M."/>
            <person name="Henrissat B."/>
            <person name="Grigoriev I.V."/>
            <person name="Spatafora J.W."/>
            <person name="Aime M.C."/>
        </authorList>
    </citation>
    <scope>NUCLEOTIDE SEQUENCE [LARGE SCALE GENOMIC DNA]</scope>
    <source>
        <strain evidence="8 9">MCA 3882</strain>
    </source>
</reference>
<feature type="region of interest" description="Disordered" evidence="7">
    <location>
        <begin position="20"/>
        <end position="49"/>
    </location>
</feature>
<feature type="non-terminal residue" evidence="8">
    <location>
        <position position="478"/>
    </location>
</feature>
<name>A0A316V6J2_9BASI</name>
<protein>
    <recommendedName>
        <fullName evidence="3">tRNA (adenine(58)-N(1))-methyltransferase non-catalytic subunit TRM6</fullName>
    </recommendedName>
    <alternativeName>
        <fullName evidence="6">tRNA(m1A58)-methyltransferase subunit TRM6</fullName>
    </alternativeName>
</protein>
<gene>
    <name evidence="8" type="ORF">FA14DRAFT_112658</name>
</gene>
<evidence type="ECO:0000256" key="1">
    <source>
        <dbReference type="ARBA" id="ARBA00004123"/>
    </source>
</evidence>
<proteinExistence type="inferred from homology"/>
<keyword evidence="5" id="KW-0539">Nucleus</keyword>
<dbReference type="FunCoup" id="A0A316V6J2">
    <property type="interactions" value="473"/>
</dbReference>
<comment type="subcellular location">
    <subcellularLocation>
        <location evidence="1">Nucleus</location>
    </subcellularLocation>
</comment>
<dbReference type="InParanoid" id="A0A316V6J2"/>
<comment type="similarity">
    <text evidence="2">Belongs to the TRM6/GCD10 family.</text>
</comment>
<dbReference type="Proteomes" id="UP000245771">
    <property type="component" value="Unassembled WGS sequence"/>
</dbReference>
<dbReference type="GO" id="GO:0030488">
    <property type="term" value="P:tRNA methylation"/>
    <property type="evidence" value="ECO:0007669"/>
    <property type="project" value="InterPro"/>
</dbReference>
<organism evidence="8 9">
    <name type="scientific">Meira miltonrushii</name>
    <dbReference type="NCBI Taxonomy" id="1280837"/>
    <lineage>
        <taxon>Eukaryota</taxon>
        <taxon>Fungi</taxon>
        <taxon>Dikarya</taxon>
        <taxon>Basidiomycota</taxon>
        <taxon>Ustilaginomycotina</taxon>
        <taxon>Exobasidiomycetes</taxon>
        <taxon>Exobasidiales</taxon>
        <taxon>Brachybasidiaceae</taxon>
        <taxon>Meira</taxon>
    </lineage>
</organism>